<evidence type="ECO:0000256" key="2">
    <source>
        <dbReference type="ARBA" id="ARBA00023002"/>
    </source>
</evidence>
<comment type="similarity">
    <text evidence="1">Belongs to the short-chain dehydrogenases/reductases (SDR) family.</text>
</comment>
<protein>
    <recommendedName>
        <fullName evidence="4">Short-chain dehydrogenase</fullName>
    </recommendedName>
</protein>
<dbReference type="SUPFAM" id="SSF51735">
    <property type="entry name" value="NAD(P)-binding Rossmann-fold domains"/>
    <property type="match status" value="1"/>
</dbReference>
<dbReference type="PRINTS" id="PR00080">
    <property type="entry name" value="SDRFAMILY"/>
</dbReference>
<dbReference type="CDD" id="cd05233">
    <property type="entry name" value="SDR_c"/>
    <property type="match status" value="1"/>
</dbReference>
<gene>
    <name evidence="3" type="ORF">METZ01_LOCUS350627</name>
</gene>
<proteinExistence type="inferred from homology"/>
<dbReference type="EMBL" id="UINC01122146">
    <property type="protein sequence ID" value="SVC97773.1"/>
    <property type="molecule type" value="Genomic_DNA"/>
</dbReference>
<dbReference type="InterPro" id="IPR020904">
    <property type="entry name" value="Sc_DH/Rdtase_CS"/>
</dbReference>
<dbReference type="AlphaFoldDB" id="A0A382RJ99"/>
<dbReference type="InterPro" id="IPR036291">
    <property type="entry name" value="NAD(P)-bd_dom_sf"/>
</dbReference>
<dbReference type="PANTHER" id="PTHR43180:SF33">
    <property type="entry name" value="15-HYDROXYPROSTAGLANDIN DEHYDROGENASE [NAD(+)]-LIKE"/>
    <property type="match status" value="1"/>
</dbReference>
<reference evidence="3" key="1">
    <citation type="submission" date="2018-05" db="EMBL/GenBank/DDBJ databases">
        <authorList>
            <person name="Lanie J.A."/>
            <person name="Ng W.-L."/>
            <person name="Kazmierczak K.M."/>
            <person name="Andrzejewski T.M."/>
            <person name="Davidsen T.M."/>
            <person name="Wayne K.J."/>
            <person name="Tettelin H."/>
            <person name="Glass J.I."/>
            <person name="Rusch D."/>
            <person name="Podicherti R."/>
            <person name="Tsui H.-C.T."/>
            <person name="Winkler M.E."/>
        </authorList>
    </citation>
    <scope>NUCLEOTIDE SEQUENCE</scope>
</reference>
<name>A0A382RJ99_9ZZZZ</name>
<dbReference type="InterPro" id="IPR002347">
    <property type="entry name" value="SDR_fam"/>
</dbReference>
<dbReference type="GO" id="GO:0016491">
    <property type="term" value="F:oxidoreductase activity"/>
    <property type="evidence" value="ECO:0007669"/>
    <property type="project" value="UniProtKB-KW"/>
</dbReference>
<dbReference type="PRINTS" id="PR00081">
    <property type="entry name" value="GDHRDH"/>
</dbReference>
<sequence>MKLKDKTVVVTGGARGIGKALCNAFAREGAQVVVADMLEHEATEAAAEIDGLAVACDVTRESDIQQLVNETERVYGSIDLFCSNAGICSGEPDHSASASNDTWQACWDIHVMAHVYAARTVLPSMIRRGEGYFVQMASAAGLLSQIGDAAYSASKHAAVGFAESLSITHGDDGIKVSVICPQYVATPMLGYDEGEDIDQYPGVISPEHVAKTVVDGIGTEQFLILPHPDVEQFIQFKTVNYDRWLGGMRKLRRNIVNQIGSTRLEDMHKLV</sequence>
<dbReference type="Pfam" id="PF00106">
    <property type="entry name" value="adh_short"/>
    <property type="match status" value="1"/>
</dbReference>
<dbReference type="PROSITE" id="PS00061">
    <property type="entry name" value="ADH_SHORT"/>
    <property type="match status" value="1"/>
</dbReference>
<evidence type="ECO:0008006" key="4">
    <source>
        <dbReference type="Google" id="ProtNLM"/>
    </source>
</evidence>
<organism evidence="3">
    <name type="scientific">marine metagenome</name>
    <dbReference type="NCBI Taxonomy" id="408172"/>
    <lineage>
        <taxon>unclassified sequences</taxon>
        <taxon>metagenomes</taxon>
        <taxon>ecological metagenomes</taxon>
    </lineage>
</organism>
<keyword evidence="2" id="KW-0560">Oxidoreductase</keyword>
<evidence type="ECO:0000256" key="1">
    <source>
        <dbReference type="ARBA" id="ARBA00006484"/>
    </source>
</evidence>
<dbReference type="PANTHER" id="PTHR43180">
    <property type="entry name" value="3-OXOACYL-(ACYL-CARRIER-PROTEIN) REDUCTASE (AFU_ORTHOLOGUE AFUA_6G11210)"/>
    <property type="match status" value="1"/>
</dbReference>
<evidence type="ECO:0000313" key="3">
    <source>
        <dbReference type="EMBL" id="SVC97773.1"/>
    </source>
</evidence>
<dbReference type="Gene3D" id="3.40.50.720">
    <property type="entry name" value="NAD(P)-binding Rossmann-like Domain"/>
    <property type="match status" value="1"/>
</dbReference>
<accession>A0A382RJ99</accession>